<dbReference type="CDD" id="cd00761">
    <property type="entry name" value="Glyco_tranf_GTA_type"/>
    <property type="match status" value="1"/>
</dbReference>
<dbReference type="GO" id="GO:0016758">
    <property type="term" value="F:hexosyltransferase activity"/>
    <property type="evidence" value="ECO:0007669"/>
    <property type="project" value="UniProtKB-ARBA"/>
</dbReference>
<evidence type="ECO:0000313" key="5">
    <source>
        <dbReference type="EMBL" id="KXA40884.1"/>
    </source>
</evidence>
<reference evidence="6" key="1">
    <citation type="submission" date="2016-01" db="EMBL/GenBank/DDBJ databases">
        <authorList>
            <person name="Mitreva M."/>
            <person name="Pepin K.H."/>
            <person name="Mihindukulasuriya K.A."/>
            <person name="Fulton R."/>
            <person name="Fronick C."/>
            <person name="O'Laughlin M."/>
            <person name="Miner T."/>
            <person name="Herter B."/>
            <person name="Rosa B.A."/>
            <person name="Cordes M."/>
            <person name="Tomlinson C."/>
            <person name="Wollam A."/>
            <person name="Palsikar V.B."/>
            <person name="Mardis E.R."/>
            <person name="Wilson R.K."/>
        </authorList>
    </citation>
    <scope>NUCLEOTIDE SEQUENCE [LARGE SCALE GENOMIC DNA]</scope>
    <source>
        <strain evidence="6">MJR7716</strain>
    </source>
</reference>
<dbReference type="EMBL" id="LRQG01000056">
    <property type="protein sequence ID" value="KXA40884.1"/>
    <property type="molecule type" value="Genomic_DNA"/>
</dbReference>
<protein>
    <submittedName>
        <fullName evidence="5">Glycosyltransferase, group 2 family protein</fullName>
    </submittedName>
</protein>
<dbReference type="InterPro" id="IPR001173">
    <property type="entry name" value="Glyco_trans_2-like"/>
</dbReference>
<dbReference type="OrthoDB" id="1114838at2"/>
<dbReference type="PATRIC" id="fig|28128.5.peg.930"/>
<dbReference type="PANTHER" id="PTHR22916">
    <property type="entry name" value="GLYCOSYLTRANSFERASE"/>
    <property type="match status" value="1"/>
</dbReference>
<evidence type="ECO:0000259" key="4">
    <source>
        <dbReference type="Pfam" id="PF00535"/>
    </source>
</evidence>
<dbReference type="PANTHER" id="PTHR22916:SF51">
    <property type="entry name" value="GLYCOSYLTRANSFERASE EPSH-RELATED"/>
    <property type="match status" value="1"/>
</dbReference>
<gene>
    <name evidence="5" type="ORF">HMPREF3226_00929</name>
</gene>
<evidence type="ECO:0000256" key="1">
    <source>
        <dbReference type="ARBA" id="ARBA00022676"/>
    </source>
</evidence>
<keyword evidence="3" id="KW-0812">Transmembrane</keyword>
<dbReference type="STRING" id="28128.HMPREF3226_00929"/>
<comment type="caution">
    <text evidence="5">The sequence shown here is derived from an EMBL/GenBank/DDBJ whole genome shotgun (WGS) entry which is preliminary data.</text>
</comment>
<keyword evidence="1" id="KW-0328">Glycosyltransferase</keyword>
<organism evidence="5 6">
    <name type="scientific">Prevotella corporis</name>
    <dbReference type="NCBI Taxonomy" id="28128"/>
    <lineage>
        <taxon>Bacteria</taxon>
        <taxon>Pseudomonadati</taxon>
        <taxon>Bacteroidota</taxon>
        <taxon>Bacteroidia</taxon>
        <taxon>Bacteroidales</taxon>
        <taxon>Prevotellaceae</taxon>
        <taxon>Prevotella</taxon>
    </lineage>
</organism>
<feature type="domain" description="Glycosyltransferase 2-like" evidence="4">
    <location>
        <begin position="8"/>
        <end position="153"/>
    </location>
</feature>
<proteinExistence type="predicted"/>
<dbReference type="RefSeq" id="WP_060940430.1">
    <property type="nucleotide sequence ID" value="NZ_KQ957214.1"/>
</dbReference>
<keyword evidence="3" id="KW-1133">Transmembrane helix</keyword>
<accession>A0A133QDC1</accession>
<dbReference type="Pfam" id="PF00535">
    <property type="entry name" value="Glycos_transf_2"/>
    <property type="match status" value="1"/>
</dbReference>
<keyword evidence="3" id="KW-0472">Membrane</keyword>
<keyword evidence="6" id="KW-1185">Reference proteome</keyword>
<dbReference type="SUPFAM" id="SSF53448">
    <property type="entry name" value="Nucleotide-diphospho-sugar transferases"/>
    <property type="match status" value="1"/>
</dbReference>
<sequence length="328" mass="38672">MNQEVLLSILIPVYNAEKFLRRCLDSIVGQSLFREDVEIVVINDGSKDNSLRIIQSYNERFHNIRYYSRENKGIGLTRNELIANAHGTYFWFVDADDFVADNSLELLLQLLKKDEYDMLMMGYYWGTETSGRIIPCIGDFNSGLDMTAHDVYNNSLWTRVYRTSIIREHDIRFNSYQMGEDFDVIFKLIPYIGKCKCINQPLYNYIANPHSAVSESSRKHIYRSSDDSLLCLEDNFTWLRQFNPDVQRVLKKPLIFFLMGYLFSIYVVPFTLRYKLDVMTKLEAMGAFPIHPLPVNKRHRIFSRIVNIKFFRIMSIYIDVFVLCLKKR</sequence>
<keyword evidence="2 5" id="KW-0808">Transferase</keyword>
<evidence type="ECO:0000256" key="2">
    <source>
        <dbReference type="ARBA" id="ARBA00022679"/>
    </source>
</evidence>
<name>A0A133QDC1_9BACT</name>
<dbReference type="AlphaFoldDB" id="A0A133QDC1"/>
<evidence type="ECO:0000256" key="3">
    <source>
        <dbReference type="SAM" id="Phobius"/>
    </source>
</evidence>
<dbReference type="InterPro" id="IPR029044">
    <property type="entry name" value="Nucleotide-diphossugar_trans"/>
</dbReference>
<evidence type="ECO:0000313" key="6">
    <source>
        <dbReference type="Proteomes" id="UP000070533"/>
    </source>
</evidence>
<dbReference type="Proteomes" id="UP000070533">
    <property type="component" value="Unassembled WGS sequence"/>
</dbReference>
<dbReference type="Gene3D" id="3.90.550.10">
    <property type="entry name" value="Spore Coat Polysaccharide Biosynthesis Protein SpsA, Chain A"/>
    <property type="match status" value="1"/>
</dbReference>
<feature type="transmembrane region" description="Helical" evidence="3">
    <location>
        <begin position="254"/>
        <end position="272"/>
    </location>
</feature>